<proteinExistence type="predicted"/>
<dbReference type="EMBL" id="FOOH01000008">
    <property type="protein sequence ID" value="SFF77224.1"/>
    <property type="molecule type" value="Genomic_DNA"/>
</dbReference>
<evidence type="ECO:0000313" key="1">
    <source>
        <dbReference type="EMBL" id="SFF77224.1"/>
    </source>
</evidence>
<dbReference type="AlphaFoldDB" id="A0A1I2LD68"/>
<sequence>MFPFSNFSFGFSPTEYGYELDHKDFSSSAVEGHCRSFGLFVDGLYFYDQRK</sequence>
<accession>A0A1I2LD68</accession>
<evidence type="ECO:0000313" key="2">
    <source>
        <dbReference type="Proteomes" id="UP000199116"/>
    </source>
</evidence>
<organism evidence="1 2">
    <name type="scientific">Salegentibacter agarivorans</name>
    <dbReference type="NCBI Taxonomy" id="345907"/>
    <lineage>
        <taxon>Bacteria</taxon>
        <taxon>Pseudomonadati</taxon>
        <taxon>Bacteroidota</taxon>
        <taxon>Flavobacteriia</taxon>
        <taxon>Flavobacteriales</taxon>
        <taxon>Flavobacteriaceae</taxon>
        <taxon>Salegentibacter</taxon>
    </lineage>
</organism>
<dbReference type="Proteomes" id="UP000199116">
    <property type="component" value="Unassembled WGS sequence"/>
</dbReference>
<keyword evidence="2" id="KW-1185">Reference proteome</keyword>
<gene>
    <name evidence="1" type="ORF">SAMN04488033_10891</name>
</gene>
<reference evidence="2" key="1">
    <citation type="submission" date="2016-10" db="EMBL/GenBank/DDBJ databases">
        <authorList>
            <person name="Varghese N."/>
            <person name="Submissions S."/>
        </authorList>
    </citation>
    <scope>NUCLEOTIDE SEQUENCE [LARGE SCALE GENOMIC DNA]</scope>
    <source>
        <strain evidence="2">DSM 23515</strain>
    </source>
</reference>
<protein>
    <submittedName>
        <fullName evidence="1">Uncharacterized protein</fullName>
    </submittedName>
</protein>
<name>A0A1I2LD68_9FLAO</name>